<sequence length="153" mass="16725">MKKLLISFALFFLFLTANSQTSTAVNSSWDFVSETAVSAGFGMGGNSIFGADLEVMVLPRFSAQLGAGFWGFSGGINYHIYPTVSSSFFSFQAWQSGFGNRYKAIYAGPSFQYRANKLFQAGIGVGYQINKSPNYNPQNKALLTVNLGIYFPL</sequence>
<dbReference type="EMBL" id="UPXZ01000039">
    <property type="protein sequence ID" value="VBB48343.1"/>
    <property type="molecule type" value="Genomic_DNA"/>
</dbReference>
<evidence type="ECO:0008006" key="3">
    <source>
        <dbReference type="Google" id="ProtNLM"/>
    </source>
</evidence>
<feature type="signal peptide" evidence="1">
    <location>
        <begin position="1"/>
        <end position="19"/>
    </location>
</feature>
<feature type="chain" id="PRO_5024974022" description="Outer membrane protein beta-barrel domain-containing protein" evidence="1">
    <location>
        <begin position="20"/>
        <end position="153"/>
    </location>
</feature>
<proteinExistence type="predicted"/>
<keyword evidence="1" id="KW-0732">Signal</keyword>
<name>A0A653AJU4_9BACT</name>
<gene>
    <name evidence="2" type="ORF">TRIP_D440361</name>
</gene>
<dbReference type="AlphaFoldDB" id="A0A653AJU4"/>
<organism evidence="2">
    <name type="scientific">uncultured Paludibacter sp</name>
    <dbReference type="NCBI Taxonomy" id="497635"/>
    <lineage>
        <taxon>Bacteria</taxon>
        <taxon>Pseudomonadati</taxon>
        <taxon>Bacteroidota</taxon>
        <taxon>Bacteroidia</taxon>
        <taxon>Bacteroidales</taxon>
        <taxon>Paludibacteraceae</taxon>
        <taxon>Paludibacter</taxon>
        <taxon>environmental samples</taxon>
    </lineage>
</organism>
<evidence type="ECO:0000313" key="2">
    <source>
        <dbReference type="EMBL" id="VBB48343.1"/>
    </source>
</evidence>
<reference evidence="2" key="1">
    <citation type="submission" date="2018-07" db="EMBL/GenBank/DDBJ databases">
        <authorList>
            <consortium name="Genoscope - CEA"/>
            <person name="William W."/>
        </authorList>
    </citation>
    <scope>NUCLEOTIDE SEQUENCE</scope>
    <source>
        <strain evidence="2">IK1</strain>
    </source>
</reference>
<protein>
    <recommendedName>
        <fullName evidence="3">Outer membrane protein beta-barrel domain-containing protein</fullName>
    </recommendedName>
</protein>
<evidence type="ECO:0000256" key="1">
    <source>
        <dbReference type="SAM" id="SignalP"/>
    </source>
</evidence>
<accession>A0A653AJU4</accession>